<gene>
    <name evidence="2" type="ORF">BO85DRAFT_228803</name>
</gene>
<keyword evidence="1" id="KW-0812">Transmembrane</keyword>
<proteinExistence type="predicted"/>
<feature type="transmembrane region" description="Helical" evidence="1">
    <location>
        <begin position="51"/>
        <end position="71"/>
    </location>
</feature>
<dbReference type="GeneID" id="37158167"/>
<dbReference type="RefSeq" id="XP_025518412.1">
    <property type="nucleotide sequence ID" value="XM_025654765.1"/>
</dbReference>
<keyword evidence="1" id="KW-0472">Membrane</keyword>
<dbReference type="EMBL" id="KZ825057">
    <property type="protein sequence ID" value="RAH60490.1"/>
    <property type="molecule type" value="Genomic_DNA"/>
</dbReference>
<reference evidence="2 3" key="1">
    <citation type="submission" date="2018-02" db="EMBL/GenBank/DDBJ databases">
        <title>The genomes of Aspergillus section Nigri reveals drivers in fungal speciation.</title>
        <authorList>
            <consortium name="DOE Joint Genome Institute"/>
            <person name="Vesth T.C."/>
            <person name="Nybo J."/>
            <person name="Theobald S."/>
            <person name="Brandl J."/>
            <person name="Frisvad J.C."/>
            <person name="Nielsen K.F."/>
            <person name="Lyhne E.K."/>
            <person name="Kogle M.E."/>
            <person name="Kuo A."/>
            <person name="Riley R."/>
            <person name="Clum A."/>
            <person name="Nolan M."/>
            <person name="Lipzen A."/>
            <person name="Salamov A."/>
            <person name="Henrissat B."/>
            <person name="Wiebenga A."/>
            <person name="De vries R.P."/>
            <person name="Grigoriev I.V."/>
            <person name="Mortensen U.H."/>
            <person name="Andersen M.R."/>
            <person name="Baker S.E."/>
        </authorList>
    </citation>
    <scope>NUCLEOTIDE SEQUENCE [LARGE SCALE GENOMIC DNA]</scope>
    <source>
        <strain evidence="2 3">CBS 112811</strain>
    </source>
</reference>
<dbReference type="Proteomes" id="UP000249526">
    <property type="component" value="Unassembled WGS sequence"/>
</dbReference>
<keyword evidence="3" id="KW-1185">Reference proteome</keyword>
<accession>A0A8G1RBZ2</accession>
<dbReference type="AlphaFoldDB" id="A0A8G1RBZ2"/>
<evidence type="ECO:0000256" key="1">
    <source>
        <dbReference type="SAM" id="Phobius"/>
    </source>
</evidence>
<protein>
    <submittedName>
        <fullName evidence="2">Uncharacterized protein</fullName>
    </submittedName>
</protein>
<keyword evidence="1" id="KW-1133">Transmembrane helix</keyword>
<name>A0A8G1RBZ2_9EURO</name>
<evidence type="ECO:0000313" key="3">
    <source>
        <dbReference type="Proteomes" id="UP000249526"/>
    </source>
</evidence>
<sequence length="81" mass="9260">MISGENCVSNDRWSGGRFCLECELGMYECIMLTFDDTVRVGRRYVSNSTGVCWFVLFLSRVISISLISYSWRVFGNIELGL</sequence>
<organism evidence="2 3">
    <name type="scientific">Aspergillus piperis CBS 112811</name>
    <dbReference type="NCBI Taxonomy" id="1448313"/>
    <lineage>
        <taxon>Eukaryota</taxon>
        <taxon>Fungi</taxon>
        <taxon>Dikarya</taxon>
        <taxon>Ascomycota</taxon>
        <taxon>Pezizomycotina</taxon>
        <taxon>Eurotiomycetes</taxon>
        <taxon>Eurotiomycetidae</taxon>
        <taxon>Eurotiales</taxon>
        <taxon>Aspergillaceae</taxon>
        <taxon>Aspergillus</taxon>
        <taxon>Aspergillus subgen. Circumdati</taxon>
    </lineage>
</organism>
<evidence type="ECO:0000313" key="2">
    <source>
        <dbReference type="EMBL" id="RAH60490.1"/>
    </source>
</evidence>